<dbReference type="EMBL" id="BCWF01000021">
    <property type="protein sequence ID" value="GAT27150.1"/>
    <property type="molecule type" value="Genomic_DNA"/>
</dbReference>
<dbReference type="Proteomes" id="UP000075230">
    <property type="component" value="Unassembled WGS sequence"/>
</dbReference>
<evidence type="ECO:0000313" key="2">
    <source>
        <dbReference type="Proteomes" id="UP000075230"/>
    </source>
</evidence>
<reference evidence="2" key="2">
    <citation type="submission" date="2016-02" db="EMBL/GenBank/DDBJ databases">
        <title>Genome sequencing of Aspergillus luchuensis NBRC 4314.</title>
        <authorList>
            <person name="Yamada O."/>
        </authorList>
    </citation>
    <scope>NUCLEOTIDE SEQUENCE [LARGE SCALE GENOMIC DNA]</scope>
    <source>
        <strain evidence="2">RIB 2604</strain>
    </source>
</reference>
<protein>
    <submittedName>
        <fullName evidence="1">Uncharacterized protein</fullName>
    </submittedName>
</protein>
<name>A0A146FMQ7_ASPKA</name>
<dbReference type="AlphaFoldDB" id="A0A146FMQ7"/>
<proteinExistence type="predicted"/>
<accession>A0A146FMQ7</accession>
<gene>
    <name evidence="1" type="ORF">RIB2604_02108350</name>
</gene>
<reference evidence="1 2" key="1">
    <citation type="journal article" date="2016" name="DNA Res.">
        <title>Genome sequence of Aspergillus luchuensis NBRC 4314.</title>
        <authorList>
            <person name="Yamada O."/>
            <person name="Machida M."/>
            <person name="Hosoyama A."/>
            <person name="Goto M."/>
            <person name="Takahashi T."/>
            <person name="Futagami T."/>
            <person name="Yamagata Y."/>
            <person name="Takeuchi M."/>
            <person name="Kobayashi T."/>
            <person name="Koike H."/>
            <person name="Abe K."/>
            <person name="Asai K."/>
            <person name="Arita M."/>
            <person name="Fujita N."/>
            <person name="Fukuda K."/>
            <person name="Higa K."/>
            <person name="Horikawa H."/>
            <person name="Ishikawa T."/>
            <person name="Jinno K."/>
            <person name="Kato Y."/>
            <person name="Kirimura K."/>
            <person name="Mizutani O."/>
            <person name="Nakasone K."/>
            <person name="Sano M."/>
            <person name="Shiraishi Y."/>
            <person name="Tsukahara M."/>
            <person name="Gomi K."/>
        </authorList>
    </citation>
    <scope>NUCLEOTIDE SEQUENCE [LARGE SCALE GENOMIC DNA]</scope>
    <source>
        <strain evidence="1 2">RIB 2604</strain>
    </source>
</reference>
<comment type="caution">
    <text evidence="1">The sequence shown here is derived from an EMBL/GenBank/DDBJ whole genome shotgun (WGS) entry which is preliminary data.</text>
</comment>
<evidence type="ECO:0000313" key="1">
    <source>
        <dbReference type="EMBL" id="GAT27150.1"/>
    </source>
</evidence>
<organism evidence="1 2">
    <name type="scientific">Aspergillus kawachii</name>
    <name type="common">White koji mold</name>
    <name type="synonym">Aspergillus awamori var. kawachi</name>
    <dbReference type="NCBI Taxonomy" id="1069201"/>
    <lineage>
        <taxon>Eukaryota</taxon>
        <taxon>Fungi</taxon>
        <taxon>Dikarya</taxon>
        <taxon>Ascomycota</taxon>
        <taxon>Pezizomycotina</taxon>
        <taxon>Eurotiomycetes</taxon>
        <taxon>Eurotiomycetidae</taxon>
        <taxon>Eurotiales</taxon>
        <taxon>Aspergillaceae</taxon>
        <taxon>Aspergillus</taxon>
        <taxon>Aspergillus subgen. Circumdati</taxon>
    </lineage>
</organism>
<sequence length="92" mass="9687">MPRGVNSVEKAVEPAKYTAQFAWLSGASMQGHTMLHIKVSCALASAEIVSCLTQIEIDASAIAFVQPLTSATKVLSTGSTPFIAGPFDVDQF</sequence>